<dbReference type="Pfam" id="PF03083">
    <property type="entry name" value="MtN3_slv"/>
    <property type="match status" value="2"/>
</dbReference>
<name>A0AA36G4J2_9BILA</name>
<feature type="transmembrane region" description="Helical" evidence="14">
    <location>
        <begin position="38"/>
        <end position="57"/>
    </location>
</feature>
<dbReference type="GO" id="GO:0005886">
    <property type="term" value="C:plasma membrane"/>
    <property type="evidence" value="ECO:0007669"/>
    <property type="project" value="UniProtKB-SubCell"/>
</dbReference>
<comment type="subcellular location">
    <subcellularLocation>
        <location evidence="1">Cell membrane</location>
        <topology evidence="1">Multi-pass membrane protein</topology>
    </subcellularLocation>
    <subcellularLocation>
        <location evidence="2">Golgi apparatus membrane</location>
        <topology evidence="2">Multi-pass membrane protein</topology>
    </subcellularLocation>
</comment>
<feature type="transmembrane region" description="Helical" evidence="14">
    <location>
        <begin position="120"/>
        <end position="142"/>
    </location>
</feature>
<evidence type="ECO:0000256" key="5">
    <source>
        <dbReference type="ARBA" id="ARBA00022448"/>
    </source>
</evidence>
<gene>
    <name evidence="15" type="ORF">MSPICULIGERA_LOCUS17444</name>
</gene>
<evidence type="ECO:0000256" key="3">
    <source>
        <dbReference type="ARBA" id="ARBA00007809"/>
    </source>
</evidence>
<keyword evidence="12 14" id="KW-0472">Membrane</keyword>
<comment type="caution">
    <text evidence="15">The sequence shown here is derived from an EMBL/GenBank/DDBJ whole genome shotgun (WGS) entry which is preliminary data.</text>
</comment>
<dbReference type="FunFam" id="1.20.1280.290:FF:000004">
    <property type="entry name" value="Sugar transporter SWEET"/>
    <property type="match status" value="1"/>
</dbReference>
<evidence type="ECO:0000256" key="8">
    <source>
        <dbReference type="ARBA" id="ARBA00022692"/>
    </source>
</evidence>
<proteinExistence type="inferred from homology"/>
<keyword evidence="10 14" id="KW-1133">Transmembrane helix</keyword>
<reference evidence="15" key="1">
    <citation type="submission" date="2023-06" db="EMBL/GenBank/DDBJ databases">
        <authorList>
            <person name="Delattre M."/>
        </authorList>
    </citation>
    <scope>NUCLEOTIDE SEQUENCE</scope>
    <source>
        <strain evidence="15">AF72</strain>
    </source>
</reference>
<evidence type="ECO:0000256" key="9">
    <source>
        <dbReference type="ARBA" id="ARBA00022737"/>
    </source>
</evidence>
<keyword evidence="9" id="KW-0677">Repeat</keyword>
<accession>A0AA36G4J2</accession>
<evidence type="ECO:0000313" key="15">
    <source>
        <dbReference type="EMBL" id="CAJ0579214.1"/>
    </source>
</evidence>
<keyword evidence="6" id="KW-1003">Cell membrane</keyword>
<organism evidence="15 16">
    <name type="scientific">Mesorhabditis spiculigera</name>
    <dbReference type="NCBI Taxonomy" id="96644"/>
    <lineage>
        <taxon>Eukaryota</taxon>
        <taxon>Metazoa</taxon>
        <taxon>Ecdysozoa</taxon>
        <taxon>Nematoda</taxon>
        <taxon>Chromadorea</taxon>
        <taxon>Rhabditida</taxon>
        <taxon>Rhabditina</taxon>
        <taxon>Rhabditomorpha</taxon>
        <taxon>Rhabditoidea</taxon>
        <taxon>Rhabditidae</taxon>
        <taxon>Mesorhabditinae</taxon>
        <taxon>Mesorhabditis</taxon>
    </lineage>
</organism>
<evidence type="ECO:0000256" key="1">
    <source>
        <dbReference type="ARBA" id="ARBA00004651"/>
    </source>
</evidence>
<comment type="similarity">
    <text evidence="3">Belongs to the SWEET sugar transporter family.</text>
</comment>
<evidence type="ECO:0000256" key="2">
    <source>
        <dbReference type="ARBA" id="ARBA00004653"/>
    </source>
</evidence>
<evidence type="ECO:0000256" key="4">
    <source>
        <dbReference type="ARBA" id="ARBA00021741"/>
    </source>
</evidence>
<dbReference type="AlphaFoldDB" id="A0AA36G4J2"/>
<evidence type="ECO:0000256" key="14">
    <source>
        <dbReference type="SAM" id="Phobius"/>
    </source>
</evidence>
<feature type="transmembrane region" description="Helical" evidence="14">
    <location>
        <begin position="186"/>
        <end position="205"/>
    </location>
</feature>
<keyword evidence="5" id="KW-0813">Transport</keyword>
<keyword evidence="16" id="KW-1185">Reference proteome</keyword>
<dbReference type="InterPro" id="IPR004316">
    <property type="entry name" value="SWEET_rpt"/>
</dbReference>
<keyword evidence="8 14" id="KW-0812">Transmembrane</keyword>
<dbReference type="Gene3D" id="1.20.1280.290">
    <property type="match status" value="2"/>
</dbReference>
<evidence type="ECO:0000256" key="13">
    <source>
        <dbReference type="ARBA" id="ARBA00055578"/>
    </source>
</evidence>
<keyword evidence="7" id="KW-0762">Sugar transport</keyword>
<feature type="transmembrane region" description="Helical" evidence="14">
    <location>
        <begin position="63"/>
        <end position="84"/>
    </location>
</feature>
<evidence type="ECO:0000256" key="7">
    <source>
        <dbReference type="ARBA" id="ARBA00022597"/>
    </source>
</evidence>
<evidence type="ECO:0000256" key="6">
    <source>
        <dbReference type="ARBA" id="ARBA00022475"/>
    </source>
</evidence>
<dbReference type="FunFam" id="1.20.1280.290:FF:000010">
    <property type="entry name" value="Sugar transporter SWEET"/>
    <property type="match status" value="1"/>
</dbReference>
<dbReference type="PANTHER" id="PTHR10791">
    <property type="entry name" value="RAG1-ACTIVATING PROTEIN 1"/>
    <property type="match status" value="1"/>
</dbReference>
<evidence type="ECO:0000256" key="10">
    <source>
        <dbReference type="ARBA" id="ARBA00022989"/>
    </source>
</evidence>
<dbReference type="EMBL" id="CATQJA010002655">
    <property type="protein sequence ID" value="CAJ0579214.1"/>
    <property type="molecule type" value="Genomic_DNA"/>
</dbReference>
<feature type="non-terminal residue" evidence="15">
    <location>
        <position position="1"/>
    </location>
</feature>
<feature type="transmembrane region" description="Helical" evidence="14">
    <location>
        <begin position="96"/>
        <end position="114"/>
    </location>
</feature>
<dbReference type="GO" id="GO:0000139">
    <property type="term" value="C:Golgi membrane"/>
    <property type="evidence" value="ECO:0007669"/>
    <property type="project" value="UniProtKB-SubCell"/>
</dbReference>
<evidence type="ECO:0000313" key="16">
    <source>
        <dbReference type="Proteomes" id="UP001177023"/>
    </source>
</evidence>
<keyword evidence="11" id="KW-0333">Golgi apparatus</keyword>
<evidence type="ECO:0000256" key="12">
    <source>
        <dbReference type="ARBA" id="ARBA00023136"/>
    </source>
</evidence>
<feature type="transmembrane region" description="Helical" evidence="14">
    <location>
        <begin position="154"/>
        <end position="174"/>
    </location>
</feature>
<dbReference type="PANTHER" id="PTHR10791:SF112">
    <property type="entry name" value="SUGAR TRANSPORTER SWEET1"/>
    <property type="match status" value="1"/>
</dbReference>
<sequence>MFLDILSTTALASTFAFFACGIQVCYKIRENGHTEGINPAPFLMTLLSCVMMLQYGILRDDNVVILCNLVGAVLEGIYVAYYYYMTHLKRRIRRYLFIELFAVLAMEWMVQGMGLPDRGLAVLGVVCMVLNISAIAAPLASVQQVFRTKSAASLPVPICIASFIVSIQWLLYGILVDDPVIKYPNYISTFLSTIQLALIIIYGTARKPKIIYMDEL</sequence>
<dbReference type="GO" id="GO:0051119">
    <property type="term" value="F:sugar transmembrane transporter activity"/>
    <property type="evidence" value="ECO:0007669"/>
    <property type="project" value="InterPro"/>
</dbReference>
<protein>
    <recommendedName>
        <fullName evidence="4">Sugar transporter SWEET1</fullName>
    </recommendedName>
</protein>
<dbReference type="Proteomes" id="UP001177023">
    <property type="component" value="Unassembled WGS sequence"/>
</dbReference>
<evidence type="ECO:0000256" key="11">
    <source>
        <dbReference type="ARBA" id="ARBA00023034"/>
    </source>
</evidence>
<comment type="function">
    <text evidence="13">Mediates both low-affinity uptake and efflux of sugar across the membrane.</text>
</comment>
<feature type="transmembrane region" description="Helical" evidence="14">
    <location>
        <begin position="6"/>
        <end position="26"/>
    </location>
</feature>
<dbReference type="InterPro" id="IPR047664">
    <property type="entry name" value="SWEET"/>
</dbReference>